<dbReference type="Proteomes" id="UP000242770">
    <property type="component" value="Unassembled WGS sequence"/>
</dbReference>
<evidence type="ECO:0000313" key="1">
    <source>
        <dbReference type="EMBL" id="CDS01726.1"/>
    </source>
</evidence>
<accession>A0A0F7RXJ3</accession>
<gene>
    <name evidence="1" type="primary">SSCI73280.1</name>
</gene>
<protein>
    <submittedName>
        <fullName evidence="1">Uncharacterized protein</fullName>
    </submittedName>
</protein>
<dbReference type="AlphaFoldDB" id="A0A0F7RXJ3"/>
<organism evidence="1 2">
    <name type="scientific">Sporisorium scitamineum</name>
    <dbReference type="NCBI Taxonomy" id="49012"/>
    <lineage>
        <taxon>Eukaryota</taxon>
        <taxon>Fungi</taxon>
        <taxon>Dikarya</taxon>
        <taxon>Basidiomycota</taxon>
        <taxon>Ustilaginomycotina</taxon>
        <taxon>Ustilaginomycetes</taxon>
        <taxon>Ustilaginales</taxon>
        <taxon>Ustilaginaceae</taxon>
        <taxon>Sporisorium</taxon>
    </lineage>
</organism>
<keyword evidence="2" id="KW-1185">Reference proteome</keyword>
<evidence type="ECO:0000313" key="2">
    <source>
        <dbReference type="Proteomes" id="UP000242770"/>
    </source>
</evidence>
<name>A0A0F7RXJ3_9BASI</name>
<sequence length="42" mass="4343">MTSASLSWRPSGVSGTAAWQVRVNVPGGATPAKTGCYHLPSR</sequence>
<reference evidence="2" key="1">
    <citation type="submission" date="2014-06" db="EMBL/GenBank/DDBJ databases">
        <authorList>
            <person name="Berkman P.J."/>
        </authorList>
    </citation>
    <scope>NUCLEOTIDE SEQUENCE [LARGE SCALE GENOMIC DNA]</scope>
</reference>
<proteinExistence type="predicted"/>
<dbReference type="EMBL" id="CCFA01004451">
    <property type="protein sequence ID" value="CDS01726.1"/>
    <property type="molecule type" value="Genomic_DNA"/>
</dbReference>